<feature type="domain" description="Alkyl hydroperoxide reductase subunit C/ Thiol specific antioxidant" evidence="2">
    <location>
        <begin position="36"/>
        <end position="86"/>
    </location>
</feature>
<dbReference type="SUPFAM" id="SSF52833">
    <property type="entry name" value="Thioredoxin-like"/>
    <property type="match status" value="1"/>
</dbReference>
<name>A0A833H3S0_9LEPT</name>
<comment type="caution">
    <text evidence="3">The sequence shown here is derived from an EMBL/GenBank/DDBJ whole genome shotgun (WGS) entry which is preliminary data.</text>
</comment>
<reference evidence="3 4" key="1">
    <citation type="submission" date="2019-10" db="EMBL/GenBank/DDBJ databases">
        <title>Extracellular Electron Transfer in a Candidatus Methanoperedens spp. Enrichment Culture.</title>
        <authorList>
            <person name="Berger S."/>
            <person name="Rangel Shaw D."/>
            <person name="Berben T."/>
            <person name="In 'T Zandt M."/>
            <person name="Frank J."/>
            <person name="Reimann J."/>
            <person name="Jetten M.S.M."/>
            <person name="Welte C.U."/>
        </authorList>
    </citation>
    <scope>NUCLEOTIDE SEQUENCE [LARGE SCALE GENOMIC DNA]</scope>
    <source>
        <strain evidence="3">SB12</strain>
    </source>
</reference>
<dbReference type="InterPro" id="IPR036249">
    <property type="entry name" value="Thioredoxin-like_sf"/>
</dbReference>
<protein>
    <submittedName>
        <fullName evidence="3">TlpA family protein disulfide reductase</fullName>
    </submittedName>
</protein>
<proteinExistence type="predicted"/>
<organism evidence="3 4">
    <name type="scientific">Leptonema illini</name>
    <dbReference type="NCBI Taxonomy" id="183"/>
    <lineage>
        <taxon>Bacteria</taxon>
        <taxon>Pseudomonadati</taxon>
        <taxon>Spirochaetota</taxon>
        <taxon>Spirochaetia</taxon>
        <taxon>Leptospirales</taxon>
        <taxon>Leptospiraceae</taxon>
        <taxon>Leptonema</taxon>
    </lineage>
</organism>
<dbReference type="InterPro" id="IPR000866">
    <property type="entry name" value="AhpC/TSA"/>
</dbReference>
<dbReference type="GO" id="GO:0016491">
    <property type="term" value="F:oxidoreductase activity"/>
    <property type="evidence" value="ECO:0007669"/>
    <property type="project" value="InterPro"/>
</dbReference>
<dbReference type="CDD" id="cd02966">
    <property type="entry name" value="TlpA_like_family"/>
    <property type="match status" value="1"/>
</dbReference>
<sequence length="206" mass="22986">MKRIAVLLSVVSLISLAMCSPKQRSNLGVDQLSGWTADGKQVQLASLQAPAVVLNFYSPTCKPCIEELPALERFYEEASRLGVPMYLTLEPDLEKNGVEGVQTTDAGQIREHLIARVMEDVKRYNIKIPVLVLDRPFAIEPGNLVTGTPETLLFRTAPFRLHYNFIGPVSTASNDEELARSSRYKFAIEKLNETVQADAYQPREGY</sequence>
<keyword evidence="1" id="KW-0732">Signal</keyword>
<feature type="chain" id="PRO_5033015647" evidence="1">
    <location>
        <begin position="18"/>
        <end position="206"/>
    </location>
</feature>
<dbReference type="AlphaFoldDB" id="A0A833H3S0"/>
<evidence type="ECO:0000259" key="2">
    <source>
        <dbReference type="Pfam" id="PF00578"/>
    </source>
</evidence>
<gene>
    <name evidence="3" type="ORF">F9K24_04405</name>
</gene>
<evidence type="ECO:0000313" key="4">
    <source>
        <dbReference type="Proteomes" id="UP000460298"/>
    </source>
</evidence>
<feature type="signal peptide" evidence="1">
    <location>
        <begin position="1"/>
        <end position="17"/>
    </location>
</feature>
<evidence type="ECO:0000313" key="3">
    <source>
        <dbReference type="EMBL" id="KAB2934274.1"/>
    </source>
</evidence>
<dbReference type="EMBL" id="WBUI01000003">
    <property type="protein sequence ID" value="KAB2934274.1"/>
    <property type="molecule type" value="Genomic_DNA"/>
</dbReference>
<dbReference type="Proteomes" id="UP000460298">
    <property type="component" value="Unassembled WGS sequence"/>
</dbReference>
<accession>A0A833H3S0</accession>
<dbReference type="GO" id="GO:0016209">
    <property type="term" value="F:antioxidant activity"/>
    <property type="evidence" value="ECO:0007669"/>
    <property type="project" value="InterPro"/>
</dbReference>
<dbReference type="Pfam" id="PF00578">
    <property type="entry name" value="AhpC-TSA"/>
    <property type="match status" value="1"/>
</dbReference>
<evidence type="ECO:0000256" key="1">
    <source>
        <dbReference type="SAM" id="SignalP"/>
    </source>
</evidence>
<dbReference type="Gene3D" id="3.40.30.10">
    <property type="entry name" value="Glutaredoxin"/>
    <property type="match status" value="1"/>
</dbReference>